<proteinExistence type="predicted"/>
<dbReference type="InterPro" id="IPR012336">
    <property type="entry name" value="Thioredoxin-like_fold"/>
</dbReference>
<keyword evidence="5" id="KW-0732">Signal</keyword>
<feature type="signal peptide" evidence="5">
    <location>
        <begin position="1"/>
        <end position="23"/>
    </location>
</feature>
<sequence length="371" mass="43071">MKKLLYFSAFLILIISGCKPSTARFRVSTKNFKPNSVMSIYSTATGETYKIENITNNYQKFTINMPNEGYAVFRVETKNKDTEHWFYLDNGDFELNLDGNDMDSFPFESSPSEKGQEFIEYYKIKETISKNVADSLSLAQTEMDNSTRENVEEKAKNLNKWMEKYEKLQFSIIRTFHQKFPNSLNTIFILDQLGLVNTYTETYVNLFNSLSNDLKESKAGKDLLAQITRSSRMMAGSQMPNIEGENPLGASFNKKILKKVNLVIVWTSYNTKSRDNSKFLTSLYKEYKDKDVEFIGVSLDTKRNWWVNVIKEDKLDWPQFSDLKGAKSPNAKNLSDYNIPYFFIIDKEGKVLMNNDLTTSFINDEIRKRLQ</sequence>
<keyword evidence="3" id="KW-1015">Disulfide bond</keyword>
<keyword evidence="2" id="KW-0201">Cytochrome c-type biogenesis</keyword>
<evidence type="ECO:0000259" key="6">
    <source>
        <dbReference type="PROSITE" id="PS51352"/>
    </source>
</evidence>
<name>A0ABV8NMD2_9SPHI</name>
<protein>
    <submittedName>
        <fullName evidence="7">TlpA family protein disulfide reductase</fullName>
    </submittedName>
</protein>
<evidence type="ECO:0000313" key="7">
    <source>
        <dbReference type="EMBL" id="MFC4196953.1"/>
    </source>
</evidence>
<dbReference type="CDD" id="cd02966">
    <property type="entry name" value="TlpA_like_family"/>
    <property type="match status" value="1"/>
</dbReference>
<evidence type="ECO:0000256" key="5">
    <source>
        <dbReference type="SAM" id="SignalP"/>
    </source>
</evidence>
<evidence type="ECO:0000256" key="4">
    <source>
        <dbReference type="ARBA" id="ARBA00023284"/>
    </source>
</evidence>
<evidence type="ECO:0000256" key="3">
    <source>
        <dbReference type="ARBA" id="ARBA00023157"/>
    </source>
</evidence>
<evidence type="ECO:0000256" key="2">
    <source>
        <dbReference type="ARBA" id="ARBA00022748"/>
    </source>
</evidence>
<reference evidence="8" key="1">
    <citation type="journal article" date="2019" name="Int. J. Syst. Evol. Microbiol.">
        <title>The Global Catalogue of Microorganisms (GCM) 10K type strain sequencing project: providing services to taxonomists for standard genome sequencing and annotation.</title>
        <authorList>
            <consortium name="The Broad Institute Genomics Platform"/>
            <consortium name="The Broad Institute Genome Sequencing Center for Infectious Disease"/>
            <person name="Wu L."/>
            <person name="Ma J."/>
        </authorList>
    </citation>
    <scope>NUCLEOTIDE SEQUENCE [LARGE SCALE GENOMIC DNA]</scope>
    <source>
        <strain evidence="8">CCM 8689</strain>
    </source>
</reference>
<dbReference type="Gene3D" id="3.40.30.10">
    <property type="entry name" value="Glutaredoxin"/>
    <property type="match status" value="1"/>
</dbReference>
<dbReference type="InterPro" id="IPR013766">
    <property type="entry name" value="Thioredoxin_domain"/>
</dbReference>
<evidence type="ECO:0000313" key="8">
    <source>
        <dbReference type="Proteomes" id="UP001595792"/>
    </source>
</evidence>
<feature type="chain" id="PRO_5046359512" evidence="5">
    <location>
        <begin position="24"/>
        <end position="371"/>
    </location>
</feature>
<dbReference type="RefSeq" id="WP_378960294.1">
    <property type="nucleotide sequence ID" value="NZ_JBHRXC010000016.1"/>
</dbReference>
<dbReference type="PROSITE" id="PS51352">
    <property type="entry name" value="THIOREDOXIN_2"/>
    <property type="match status" value="1"/>
</dbReference>
<dbReference type="InterPro" id="IPR050553">
    <property type="entry name" value="Thioredoxin_ResA/DsbE_sf"/>
</dbReference>
<dbReference type="PROSITE" id="PS51257">
    <property type="entry name" value="PROKAR_LIPOPROTEIN"/>
    <property type="match status" value="1"/>
</dbReference>
<comment type="caution">
    <text evidence="7">The sequence shown here is derived from an EMBL/GenBank/DDBJ whole genome shotgun (WGS) entry which is preliminary data.</text>
</comment>
<evidence type="ECO:0000256" key="1">
    <source>
        <dbReference type="ARBA" id="ARBA00004196"/>
    </source>
</evidence>
<keyword evidence="8" id="KW-1185">Reference proteome</keyword>
<dbReference type="PANTHER" id="PTHR42852">
    <property type="entry name" value="THIOL:DISULFIDE INTERCHANGE PROTEIN DSBE"/>
    <property type="match status" value="1"/>
</dbReference>
<dbReference type="InterPro" id="IPR036249">
    <property type="entry name" value="Thioredoxin-like_sf"/>
</dbReference>
<gene>
    <name evidence="7" type="ORF">ACFOUY_09610</name>
</gene>
<keyword evidence="4" id="KW-0676">Redox-active center</keyword>
<dbReference type="Proteomes" id="UP001595792">
    <property type="component" value="Unassembled WGS sequence"/>
</dbReference>
<accession>A0ABV8NMD2</accession>
<dbReference type="EMBL" id="JBHSBY010000089">
    <property type="protein sequence ID" value="MFC4196953.1"/>
    <property type="molecule type" value="Genomic_DNA"/>
</dbReference>
<dbReference type="SUPFAM" id="SSF52833">
    <property type="entry name" value="Thioredoxin-like"/>
    <property type="match status" value="1"/>
</dbReference>
<comment type="subcellular location">
    <subcellularLocation>
        <location evidence="1">Cell envelope</location>
    </subcellularLocation>
</comment>
<organism evidence="7 8">
    <name type="scientific">Pedobacter jamesrossensis</name>
    <dbReference type="NCBI Taxonomy" id="1908238"/>
    <lineage>
        <taxon>Bacteria</taxon>
        <taxon>Pseudomonadati</taxon>
        <taxon>Bacteroidota</taxon>
        <taxon>Sphingobacteriia</taxon>
        <taxon>Sphingobacteriales</taxon>
        <taxon>Sphingobacteriaceae</taxon>
        <taxon>Pedobacter</taxon>
    </lineage>
</organism>
<feature type="domain" description="Thioredoxin" evidence="6">
    <location>
        <begin position="233"/>
        <end position="371"/>
    </location>
</feature>
<dbReference type="Pfam" id="PF13905">
    <property type="entry name" value="Thioredoxin_8"/>
    <property type="match status" value="1"/>
</dbReference>
<dbReference type="PANTHER" id="PTHR42852:SF6">
    <property type="entry name" value="THIOL:DISULFIDE INTERCHANGE PROTEIN DSBE"/>
    <property type="match status" value="1"/>
</dbReference>